<evidence type="ECO:0000313" key="3">
    <source>
        <dbReference type="EMBL" id="OSS48134.1"/>
    </source>
</evidence>
<feature type="signal peptide" evidence="2">
    <location>
        <begin position="1"/>
        <end position="19"/>
    </location>
</feature>
<evidence type="ECO:0008006" key="5">
    <source>
        <dbReference type="Google" id="ProtNLM"/>
    </source>
</evidence>
<dbReference type="EMBL" id="KZ107847">
    <property type="protein sequence ID" value="OSS48134.1"/>
    <property type="molecule type" value="Genomic_DNA"/>
</dbReference>
<dbReference type="Gene3D" id="3.30.70.80">
    <property type="entry name" value="Peptidase S8 propeptide/proteinase inhibitor I9"/>
    <property type="match status" value="1"/>
</dbReference>
<dbReference type="InParanoid" id="A0A1Y2LW60"/>
<proteinExistence type="inferred from homology"/>
<keyword evidence="4" id="KW-1185">Reference proteome</keyword>
<comment type="similarity">
    <text evidence="1">Belongs to the protease inhibitor I9 family.</text>
</comment>
<dbReference type="InterPro" id="IPR037045">
    <property type="entry name" value="S8pro/Inhibitor_I9_sf"/>
</dbReference>
<dbReference type="InterPro" id="IPR052471">
    <property type="entry name" value="PBI_I9"/>
</dbReference>
<dbReference type="GO" id="GO:0042144">
    <property type="term" value="P:vacuole fusion, non-autophagic"/>
    <property type="evidence" value="ECO:0007669"/>
    <property type="project" value="TreeGrafter"/>
</dbReference>
<dbReference type="GO" id="GO:0004866">
    <property type="term" value="F:endopeptidase inhibitor activity"/>
    <property type="evidence" value="ECO:0007669"/>
    <property type="project" value="TreeGrafter"/>
</dbReference>
<dbReference type="Proteomes" id="UP000193240">
    <property type="component" value="Unassembled WGS sequence"/>
</dbReference>
<evidence type="ECO:0000256" key="2">
    <source>
        <dbReference type="SAM" id="SignalP"/>
    </source>
</evidence>
<dbReference type="PANTHER" id="PTHR28288">
    <property type="entry name" value="PROTEASE B INHIBITOR 2"/>
    <property type="match status" value="1"/>
</dbReference>
<gene>
    <name evidence="3" type="ORF">B5807_06387</name>
</gene>
<evidence type="ECO:0000313" key="4">
    <source>
        <dbReference type="Proteomes" id="UP000193240"/>
    </source>
</evidence>
<sequence>MRFAILSVLAALFAATTMAAAPQRSVIVSFPNETPDHIVEEAKEGIRKAKGVITHEYNIIKGFAAKAPASALEFVTTMGEQYKVEIEEDGVMTTQEEA</sequence>
<reference evidence="3 4" key="1">
    <citation type="journal article" date="2017" name="Genome Announc.">
        <title>Genome sequence of the saprophytic ascomycete Epicoccum nigrum ICMP 19927 strain isolated from New Zealand.</title>
        <authorList>
            <person name="Fokin M."/>
            <person name="Fleetwood D."/>
            <person name="Weir B.S."/>
            <person name="Villas-Boas S.G."/>
        </authorList>
    </citation>
    <scope>NUCLEOTIDE SEQUENCE [LARGE SCALE GENOMIC DNA]</scope>
    <source>
        <strain evidence="3 4">ICMP 19927</strain>
    </source>
</reference>
<name>A0A1Y2LW60_EPING</name>
<dbReference type="SUPFAM" id="SSF54897">
    <property type="entry name" value="Protease propeptides/inhibitors"/>
    <property type="match status" value="1"/>
</dbReference>
<protein>
    <recommendedName>
        <fullName evidence="5">Inhibitor I9 domain-containing protein</fullName>
    </recommendedName>
</protein>
<organism evidence="3 4">
    <name type="scientific">Epicoccum nigrum</name>
    <name type="common">Soil fungus</name>
    <name type="synonym">Epicoccum purpurascens</name>
    <dbReference type="NCBI Taxonomy" id="105696"/>
    <lineage>
        <taxon>Eukaryota</taxon>
        <taxon>Fungi</taxon>
        <taxon>Dikarya</taxon>
        <taxon>Ascomycota</taxon>
        <taxon>Pezizomycotina</taxon>
        <taxon>Dothideomycetes</taxon>
        <taxon>Pleosporomycetidae</taxon>
        <taxon>Pleosporales</taxon>
        <taxon>Pleosporineae</taxon>
        <taxon>Didymellaceae</taxon>
        <taxon>Epicoccum</taxon>
    </lineage>
</organism>
<feature type="chain" id="PRO_5012395429" description="Inhibitor I9 domain-containing protein" evidence="2">
    <location>
        <begin position="20"/>
        <end position="98"/>
    </location>
</feature>
<dbReference type="OMA" id="SAIVWFE"/>
<dbReference type="AlphaFoldDB" id="A0A1Y2LW60"/>
<accession>A0A1Y2LW60</accession>
<keyword evidence="2" id="KW-0732">Signal</keyword>
<dbReference type="PANTHER" id="PTHR28288:SF1">
    <property type="entry name" value="INHIBITOR I9 DOMAIN-CONTAINING PROTEIN"/>
    <property type="match status" value="1"/>
</dbReference>
<evidence type="ECO:0000256" key="1">
    <source>
        <dbReference type="ARBA" id="ARBA00038069"/>
    </source>
</evidence>